<evidence type="ECO:0000259" key="4">
    <source>
        <dbReference type="Pfam" id="PF10672"/>
    </source>
</evidence>
<dbReference type="PANTHER" id="PTHR43042:SF3">
    <property type="entry name" value="RIBOSOMAL RNA LARGE SUBUNIT METHYLTRANSFERASE YWBD-RELATED"/>
    <property type="match status" value="1"/>
</dbReference>
<dbReference type="CDD" id="cd02440">
    <property type="entry name" value="AdoMet_MTases"/>
    <property type="match status" value="1"/>
</dbReference>
<protein>
    <recommendedName>
        <fullName evidence="4">S-adenosylmethionine-dependent methyltransferase domain-containing protein</fullName>
    </recommendedName>
</protein>
<evidence type="ECO:0000313" key="5">
    <source>
        <dbReference type="EMBL" id="BAJ62802.1"/>
    </source>
</evidence>
<evidence type="ECO:0000256" key="1">
    <source>
        <dbReference type="ARBA" id="ARBA00022603"/>
    </source>
</evidence>
<dbReference type="OrthoDB" id="9809404at2"/>
<dbReference type="InParanoid" id="E8N2J6"/>
<dbReference type="InterPro" id="IPR019614">
    <property type="entry name" value="SAM-dep_methyl-trfase"/>
</dbReference>
<evidence type="ECO:0000256" key="3">
    <source>
        <dbReference type="ARBA" id="ARBA00022691"/>
    </source>
</evidence>
<reference evidence="5 6" key="1">
    <citation type="submission" date="2010-12" db="EMBL/GenBank/DDBJ databases">
        <title>Whole genome sequence of Anaerolinea thermophila UNI-1.</title>
        <authorList>
            <person name="Narita-Yamada S."/>
            <person name="Kishi E."/>
            <person name="Watanabe Y."/>
            <person name="Takasaki K."/>
            <person name="Ankai A."/>
            <person name="Oguchi A."/>
            <person name="Fukui S."/>
            <person name="Takahashi M."/>
            <person name="Yashiro I."/>
            <person name="Hosoyama A."/>
            <person name="Sekiguchi Y."/>
            <person name="Hanada S."/>
            <person name="Fujita N."/>
        </authorList>
    </citation>
    <scope>NUCLEOTIDE SEQUENCE [LARGE SCALE GENOMIC DNA]</scope>
    <source>
        <strain evidence="6">DSM 14523 / JCM 11388 / NBRC 100420 / UNI-1</strain>
    </source>
</reference>
<dbReference type="RefSeq" id="WP_013559195.1">
    <property type="nucleotide sequence ID" value="NC_014960.1"/>
</dbReference>
<feature type="domain" description="S-adenosylmethionine-dependent methyltransferase" evidence="4">
    <location>
        <begin position="114"/>
        <end position="301"/>
    </location>
</feature>
<dbReference type="eggNOG" id="COG1092">
    <property type="taxonomic scope" value="Bacteria"/>
</dbReference>
<dbReference type="KEGG" id="atm:ANT_07680"/>
<gene>
    <name evidence="5" type="ordered locus">ANT_07680</name>
</gene>
<dbReference type="InterPro" id="IPR029063">
    <property type="entry name" value="SAM-dependent_MTases_sf"/>
</dbReference>
<dbReference type="Gene3D" id="3.40.50.150">
    <property type="entry name" value="Vaccinia Virus protein VP39"/>
    <property type="match status" value="1"/>
</dbReference>
<dbReference type="PANTHER" id="PTHR43042">
    <property type="entry name" value="SAM-DEPENDENT METHYLTRANSFERASE"/>
    <property type="match status" value="1"/>
</dbReference>
<proteinExistence type="predicted"/>
<keyword evidence="1" id="KW-0489">Methyltransferase</keyword>
<dbReference type="HOGENOM" id="CLU_014042_1_0_0"/>
<dbReference type="InterPro" id="IPR002052">
    <property type="entry name" value="DNA_methylase_N6_adenine_CS"/>
</dbReference>
<dbReference type="PROSITE" id="PS00092">
    <property type="entry name" value="N6_MTASE"/>
    <property type="match status" value="1"/>
</dbReference>
<evidence type="ECO:0000313" key="6">
    <source>
        <dbReference type="Proteomes" id="UP000008922"/>
    </source>
</evidence>
<dbReference type="GO" id="GO:0032259">
    <property type="term" value="P:methylation"/>
    <property type="evidence" value="ECO:0007669"/>
    <property type="project" value="UniProtKB-KW"/>
</dbReference>
<dbReference type="EMBL" id="AP012029">
    <property type="protein sequence ID" value="BAJ62802.1"/>
    <property type="molecule type" value="Genomic_DNA"/>
</dbReference>
<dbReference type="Pfam" id="PF10672">
    <property type="entry name" value="Methyltrans_SAM"/>
    <property type="match status" value="1"/>
</dbReference>
<evidence type="ECO:0000256" key="2">
    <source>
        <dbReference type="ARBA" id="ARBA00022679"/>
    </source>
</evidence>
<dbReference type="AlphaFoldDB" id="E8N2J6"/>
<keyword evidence="6" id="KW-1185">Reference proteome</keyword>
<dbReference type="GO" id="GO:0003676">
    <property type="term" value="F:nucleic acid binding"/>
    <property type="evidence" value="ECO:0007669"/>
    <property type="project" value="InterPro"/>
</dbReference>
<name>E8N2J6_ANATU</name>
<dbReference type="Proteomes" id="UP000008922">
    <property type="component" value="Chromosome"/>
</dbReference>
<keyword evidence="3" id="KW-0949">S-adenosyl-L-methionine</keyword>
<dbReference type="STRING" id="926569.ANT_07680"/>
<keyword evidence="2" id="KW-0808">Transferase</keyword>
<dbReference type="SUPFAM" id="SSF53335">
    <property type="entry name" value="S-adenosyl-L-methionine-dependent methyltransferases"/>
    <property type="match status" value="1"/>
</dbReference>
<accession>E8N2J6</accession>
<sequence>MESDPLSSHLPALKRALDARAGLIQPPHRSALRLFAGFYEGWNDLVVDLYGSTLLLWNYADDPAWLTPETQQSLINFYRQHLPFLRAVWLKTRHALDQEGRTGTLIWGERPDRRIQEHGIWYAIDLGMHQDASFYLDTRNLRLWLKEHVTTETEVLNTFAYTGSLGVACLAGGAARVVQVDIDRKFLNLAKDSYSLNGLPIIKGDFLQEDFFHVAARMRRNGSEYDIVIVDPPYFSRTAGGEVNLVDECVRVINKARPLVRQGGWLIAVNNALFLSGKDYYSTLKALCADGYLAIEELLDVPEDITGYPSTRVNPPPVDPSPFNHPTKIAILRVMRKKTAQ</sequence>
<dbReference type="GO" id="GO:0008168">
    <property type="term" value="F:methyltransferase activity"/>
    <property type="evidence" value="ECO:0007669"/>
    <property type="project" value="UniProtKB-KW"/>
</dbReference>
<dbReference type="Gene3D" id="3.30.750.80">
    <property type="entry name" value="RNA methyltransferase domain (HRMD) like"/>
    <property type="match status" value="1"/>
</dbReference>
<organism evidence="5 6">
    <name type="scientific">Anaerolinea thermophila (strain DSM 14523 / JCM 11388 / NBRC 100420 / UNI-1)</name>
    <dbReference type="NCBI Taxonomy" id="926569"/>
    <lineage>
        <taxon>Bacteria</taxon>
        <taxon>Bacillati</taxon>
        <taxon>Chloroflexota</taxon>
        <taxon>Anaerolineae</taxon>
        <taxon>Anaerolineales</taxon>
        <taxon>Anaerolineaceae</taxon>
        <taxon>Anaerolinea</taxon>
    </lineage>
</organism>